<accession>A0A7U3ZKC4</accession>
<protein>
    <submittedName>
        <fullName evidence="1">Uncharacterized protein</fullName>
    </submittedName>
</protein>
<keyword evidence="2" id="KW-1185">Reference proteome</keyword>
<reference evidence="2" key="1">
    <citation type="submission" date="2011-06" db="EMBL/GenBank/DDBJ databases">
        <title>The complete genome of chromosome of Runella slithyformis DSM 19594.</title>
        <authorList>
            <consortium name="US DOE Joint Genome Institute (JGI-PGF)"/>
            <person name="Lucas S."/>
            <person name="Han J."/>
            <person name="Lapidus A."/>
            <person name="Bruce D."/>
            <person name="Goodwin L."/>
            <person name="Pitluck S."/>
            <person name="Peters L."/>
            <person name="Kyrpides N."/>
            <person name="Mavromatis K."/>
            <person name="Ivanova N."/>
            <person name="Ovchinnikova G."/>
            <person name="Zhang X."/>
            <person name="Misra M."/>
            <person name="Detter J.C."/>
            <person name="Tapia R."/>
            <person name="Han C."/>
            <person name="Land M."/>
            <person name="Hauser L."/>
            <person name="Markowitz V."/>
            <person name="Cheng J.-F."/>
            <person name="Hugenholtz P."/>
            <person name="Woyke T."/>
            <person name="Wu D."/>
            <person name="Tindall B."/>
            <person name="Faehrich R."/>
            <person name="Brambilla E."/>
            <person name="Klenk H.-P."/>
            <person name="Eisen J.A."/>
        </authorList>
    </citation>
    <scope>NUCLEOTIDE SEQUENCE [LARGE SCALE GENOMIC DNA]</scope>
    <source>
        <strain evidence="2">ATCC 29530 / DSM 19594 / LMG 11500 / NCIMB 11436 / LSU 4</strain>
    </source>
</reference>
<proteinExistence type="predicted"/>
<gene>
    <name evidence="1" type="ordered locus">Runsl_2348</name>
</gene>
<organism evidence="1 2">
    <name type="scientific">Runella slithyformis (strain ATCC 29530 / DSM 19594 / LMG 11500 / NCIMB 11436 / LSU 4)</name>
    <dbReference type="NCBI Taxonomy" id="761193"/>
    <lineage>
        <taxon>Bacteria</taxon>
        <taxon>Pseudomonadati</taxon>
        <taxon>Bacteroidota</taxon>
        <taxon>Cytophagia</taxon>
        <taxon>Cytophagales</taxon>
        <taxon>Spirosomataceae</taxon>
        <taxon>Runella</taxon>
    </lineage>
</organism>
<sequence length="106" mass="12285">MIPHTIKIYMAIKRYLELVERVDLLVRQKATGSPPQMAAKLGLSLRAWHYLRDELIEDLAFPIAYSRSRQTYYYETSPPDLTTLFAHLLAHPPRSLRNDNDEIMGA</sequence>
<evidence type="ECO:0000313" key="2">
    <source>
        <dbReference type="Proteomes" id="UP000000493"/>
    </source>
</evidence>
<dbReference type="AlphaFoldDB" id="A0A7U3ZKC4"/>
<dbReference type="EMBL" id="CP002859">
    <property type="protein sequence ID" value="AEI48758.1"/>
    <property type="molecule type" value="Genomic_DNA"/>
</dbReference>
<reference evidence="1 2" key="2">
    <citation type="journal article" date="2012" name="Stand. Genomic Sci.">
        <title>Complete genome sequence of the aquatic bacterium Runella slithyformis type strain (LSU 4(T)).</title>
        <authorList>
            <person name="Copeland A."/>
            <person name="Zhang X."/>
            <person name="Misra M."/>
            <person name="Lapidus A."/>
            <person name="Nolan M."/>
            <person name="Lucas S."/>
            <person name="Deshpande S."/>
            <person name="Cheng J.F."/>
            <person name="Tapia R."/>
            <person name="Goodwin L.A."/>
            <person name="Pitluck S."/>
            <person name="Liolios K."/>
            <person name="Pagani I."/>
            <person name="Ivanova N."/>
            <person name="Mikhailova N."/>
            <person name="Pati A."/>
            <person name="Chen A."/>
            <person name="Palaniappan K."/>
            <person name="Land M."/>
            <person name="Hauser L."/>
            <person name="Pan C."/>
            <person name="Jeffries C.D."/>
            <person name="Detter J.C."/>
            <person name="Brambilla E.M."/>
            <person name="Rohde M."/>
            <person name="Djao O.D."/>
            <person name="Goker M."/>
            <person name="Sikorski J."/>
            <person name="Tindall B.J."/>
            <person name="Woyke T."/>
            <person name="Bristow J."/>
            <person name="Eisen J.A."/>
            <person name="Markowitz V."/>
            <person name="Hugenholtz P."/>
            <person name="Kyrpides N.C."/>
            <person name="Klenk H.P."/>
            <person name="Mavromatis K."/>
        </authorList>
    </citation>
    <scope>NUCLEOTIDE SEQUENCE [LARGE SCALE GENOMIC DNA]</scope>
    <source>
        <strain evidence="2">ATCC 29530 / DSM 19594 / LMG 11500 / NCIMB 11436 / LSU 4</strain>
    </source>
</reference>
<dbReference type="KEGG" id="rsi:Runsl_2348"/>
<evidence type="ECO:0000313" key="1">
    <source>
        <dbReference type="EMBL" id="AEI48758.1"/>
    </source>
</evidence>
<dbReference type="Proteomes" id="UP000000493">
    <property type="component" value="Chromosome"/>
</dbReference>
<name>A0A7U3ZKC4_RUNSL</name>